<name>A0AAD7I6U3_9AGAR</name>
<evidence type="ECO:0000259" key="1">
    <source>
        <dbReference type="Pfam" id="PF10544"/>
    </source>
</evidence>
<keyword evidence="3" id="KW-1185">Reference proteome</keyword>
<dbReference type="Proteomes" id="UP001215280">
    <property type="component" value="Unassembled WGS sequence"/>
</dbReference>
<feature type="non-terminal residue" evidence="2">
    <location>
        <position position="109"/>
    </location>
</feature>
<sequence>DREGFIYCFRIPTRSGAHLKCGRSRDPPKRQLQWKKKCPGQIQIWDYCWFVPFASKFGACFFANNVVHSNFRLEALIHKHLKMIGAWLGQKKRCAHCKTCHREKFRLRQ</sequence>
<comment type="caution">
    <text evidence="2">The sequence shown here is derived from an EMBL/GenBank/DDBJ whole genome shotgun (WGS) entry which is preliminary data.</text>
</comment>
<protein>
    <recommendedName>
        <fullName evidence="1">Bacteriophage T5 Orf172 DNA-binding domain-containing protein</fullName>
    </recommendedName>
</protein>
<dbReference type="EMBL" id="JARJLG010000149">
    <property type="protein sequence ID" value="KAJ7736363.1"/>
    <property type="molecule type" value="Genomic_DNA"/>
</dbReference>
<accession>A0AAD7I6U3</accession>
<dbReference type="InterPro" id="IPR018306">
    <property type="entry name" value="Phage_T5_Orf172_DNA-bd"/>
</dbReference>
<gene>
    <name evidence="2" type="ORF">DFH07DRAFT_712533</name>
</gene>
<organism evidence="2 3">
    <name type="scientific">Mycena maculata</name>
    <dbReference type="NCBI Taxonomy" id="230809"/>
    <lineage>
        <taxon>Eukaryota</taxon>
        <taxon>Fungi</taxon>
        <taxon>Dikarya</taxon>
        <taxon>Basidiomycota</taxon>
        <taxon>Agaricomycotina</taxon>
        <taxon>Agaricomycetes</taxon>
        <taxon>Agaricomycetidae</taxon>
        <taxon>Agaricales</taxon>
        <taxon>Marasmiineae</taxon>
        <taxon>Mycenaceae</taxon>
        <taxon>Mycena</taxon>
    </lineage>
</organism>
<feature type="non-terminal residue" evidence="2">
    <location>
        <position position="1"/>
    </location>
</feature>
<feature type="domain" description="Bacteriophage T5 Orf172 DNA-binding" evidence="1">
    <location>
        <begin position="4"/>
        <end position="107"/>
    </location>
</feature>
<reference evidence="2" key="1">
    <citation type="submission" date="2023-03" db="EMBL/GenBank/DDBJ databases">
        <title>Massive genome expansion in bonnet fungi (Mycena s.s.) driven by repeated elements and novel gene families across ecological guilds.</title>
        <authorList>
            <consortium name="Lawrence Berkeley National Laboratory"/>
            <person name="Harder C.B."/>
            <person name="Miyauchi S."/>
            <person name="Viragh M."/>
            <person name="Kuo A."/>
            <person name="Thoen E."/>
            <person name="Andreopoulos B."/>
            <person name="Lu D."/>
            <person name="Skrede I."/>
            <person name="Drula E."/>
            <person name="Henrissat B."/>
            <person name="Morin E."/>
            <person name="Kohler A."/>
            <person name="Barry K."/>
            <person name="LaButti K."/>
            <person name="Morin E."/>
            <person name="Salamov A."/>
            <person name="Lipzen A."/>
            <person name="Mereny Z."/>
            <person name="Hegedus B."/>
            <person name="Baldrian P."/>
            <person name="Stursova M."/>
            <person name="Weitz H."/>
            <person name="Taylor A."/>
            <person name="Grigoriev I.V."/>
            <person name="Nagy L.G."/>
            <person name="Martin F."/>
            <person name="Kauserud H."/>
        </authorList>
    </citation>
    <scope>NUCLEOTIDE SEQUENCE</scope>
    <source>
        <strain evidence="2">CBHHK188m</strain>
    </source>
</reference>
<dbReference type="Pfam" id="PF10544">
    <property type="entry name" value="T5orf172"/>
    <property type="match status" value="1"/>
</dbReference>
<proteinExistence type="predicted"/>
<evidence type="ECO:0000313" key="3">
    <source>
        <dbReference type="Proteomes" id="UP001215280"/>
    </source>
</evidence>
<dbReference type="AlphaFoldDB" id="A0AAD7I6U3"/>
<evidence type="ECO:0000313" key="2">
    <source>
        <dbReference type="EMBL" id="KAJ7736363.1"/>
    </source>
</evidence>